<dbReference type="Proteomes" id="UP000078541">
    <property type="component" value="Unassembled WGS sequence"/>
</dbReference>
<keyword evidence="2" id="KW-1185">Reference proteome</keyword>
<evidence type="ECO:0000313" key="2">
    <source>
        <dbReference type="Proteomes" id="UP000078541"/>
    </source>
</evidence>
<proteinExistence type="predicted"/>
<gene>
    <name evidence="1" type="ORF">ALC56_10568</name>
</gene>
<evidence type="ECO:0000313" key="1">
    <source>
        <dbReference type="EMBL" id="KYN35098.1"/>
    </source>
</evidence>
<reference evidence="1 2" key="1">
    <citation type="submission" date="2016-03" db="EMBL/GenBank/DDBJ databases">
        <title>Trachymyrmex septentrionalis WGS genome.</title>
        <authorList>
            <person name="Nygaard S."/>
            <person name="Hu H."/>
            <person name="Boomsma J."/>
            <person name="Zhang G."/>
        </authorList>
    </citation>
    <scope>NUCLEOTIDE SEQUENCE [LARGE SCALE GENOMIC DNA]</scope>
    <source>
        <strain evidence="1">Tsep2-gDNA-1</strain>
        <tissue evidence="1">Whole body</tissue>
    </source>
</reference>
<dbReference type="EMBL" id="KQ981826">
    <property type="protein sequence ID" value="KYN35098.1"/>
    <property type="molecule type" value="Genomic_DNA"/>
</dbReference>
<accession>A0A195F3R0</accession>
<name>A0A195F3R0_9HYME</name>
<organism evidence="1 2">
    <name type="scientific">Trachymyrmex septentrionalis</name>
    <dbReference type="NCBI Taxonomy" id="34720"/>
    <lineage>
        <taxon>Eukaryota</taxon>
        <taxon>Metazoa</taxon>
        <taxon>Ecdysozoa</taxon>
        <taxon>Arthropoda</taxon>
        <taxon>Hexapoda</taxon>
        <taxon>Insecta</taxon>
        <taxon>Pterygota</taxon>
        <taxon>Neoptera</taxon>
        <taxon>Endopterygota</taxon>
        <taxon>Hymenoptera</taxon>
        <taxon>Apocrita</taxon>
        <taxon>Aculeata</taxon>
        <taxon>Formicoidea</taxon>
        <taxon>Formicidae</taxon>
        <taxon>Myrmicinae</taxon>
        <taxon>Trachymyrmex</taxon>
    </lineage>
</organism>
<protein>
    <submittedName>
        <fullName evidence="1">Uncharacterized protein</fullName>
    </submittedName>
</protein>
<sequence length="133" mass="15828">MADVREREKIARSIEKMSESIRKKHRALKTGRIDDKLRQSKQRIILPHATWEASIEKKLSVYDMCLYMKPITVLFLFKLEQCTEHVYYKLSQCTHGVSEKFKYFVSFLKQNCITSKRDVANTLHKIYDKKILL</sequence>
<dbReference type="AlphaFoldDB" id="A0A195F3R0"/>